<feature type="signal peptide" evidence="1">
    <location>
        <begin position="1"/>
        <end position="20"/>
    </location>
</feature>
<evidence type="ECO:0000313" key="3">
    <source>
        <dbReference type="Proteomes" id="UP001162834"/>
    </source>
</evidence>
<accession>A0A9E7C0W0</accession>
<dbReference type="Proteomes" id="UP001162834">
    <property type="component" value="Chromosome"/>
</dbReference>
<evidence type="ECO:0000256" key="1">
    <source>
        <dbReference type="SAM" id="SignalP"/>
    </source>
</evidence>
<gene>
    <name evidence="2" type="ORF">DSM104329_03207</name>
</gene>
<dbReference type="EMBL" id="CP087164">
    <property type="protein sequence ID" value="UGS36796.1"/>
    <property type="molecule type" value="Genomic_DNA"/>
</dbReference>
<evidence type="ECO:0008006" key="4">
    <source>
        <dbReference type="Google" id="ProtNLM"/>
    </source>
</evidence>
<dbReference type="RefSeq" id="WP_259310861.1">
    <property type="nucleotide sequence ID" value="NZ_CP087164.1"/>
</dbReference>
<dbReference type="KEGG" id="sbae:DSM104329_03207"/>
<protein>
    <recommendedName>
        <fullName evidence="4">Secreted protein</fullName>
    </recommendedName>
</protein>
<proteinExistence type="predicted"/>
<organism evidence="2 3">
    <name type="scientific">Capillimicrobium parvum</name>
    <dbReference type="NCBI Taxonomy" id="2884022"/>
    <lineage>
        <taxon>Bacteria</taxon>
        <taxon>Bacillati</taxon>
        <taxon>Actinomycetota</taxon>
        <taxon>Thermoleophilia</taxon>
        <taxon>Solirubrobacterales</taxon>
        <taxon>Capillimicrobiaceae</taxon>
        <taxon>Capillimicrobium</taxon>
    </lineage>
</organism>
<evidence type="ECO:0000313" key="2">
    <source>
        <dbReference type="EMBL" id="UGS36796.1"/>
    </source>
</evidence>
<feature type="chain" id="PRO_5039022223" description="Secreted protein" evidence="1">
    <location>
        <begin position="21"/>
        <end position="327"/>
    </location>
</feature>
<sequence>MRIHGRIATVAIVAAGAALAATGSASAGSRHHLQMYKVERQVSLQPGLNPEQTLSCNGGDIATDGMWRIDQVDYNAQLDAATAPPGGWNLANGVTVLYATAFNPDPANVSTYRFSLRNNTTHQAQAKLFVTCLGSRTAPDTHSNDVQLSGSFHARNYVGGPGTVTSNPADIGCAPGEAFIAPSWSVDHGSAELFASLPTNDLAGWTYAFYAMEPGTEVSTGGRCLRLKTGAAAPGPHVHKLFAKKVTGPTEAFDRGNGIWDVQLSCGQHAKGLVGGFDVGNGGTWDNHGRWFLGMDPRIKARTFKVQGGGTGAFALVCFDDRTGEAI</sequence>
<name>A0A9E7C0W0_9ACTN</name>
<keyword evidence="1" id="KW-0732">Signal</keyword>
<reference evidence="2" key="1">
    <citation type="journal article" date="2022" name="Int. J. Syst. Evol. Microbiol.">
        <title>Pseudomonas aegrilactucae sp. nov. and Pseudomonas morbosilactucae sp. nov., pathogens causing bacterial rot of lettuce in Japan.</title>
        <authorList>
            <person name="Sawada H."/>
            <person name="Fujikawa T."/>
            <person name="Satou M."/>
        </authorList>
    </citation>
    <scope>NUCLEOTIDE SEQUENCE</scope>
    <source>
        <strain evidence="2">0166_1</strain>
    </source>
</reference>
<keyword evidence="3" id="KW-1185">Reference proteome</keyword>
<dbReference type="AlphaFoldDB" id="A0A9E7C0W0"/>